<accession>A0A699LBE2</accession>
<reference evidence="1" key="1">
    <citation type="journal article" date="2019" name="Sci. Rep.">
        <title>Draft genome of Tanacetum cinerariifolium, the natural source of mosquito coil.</title>
        <authorList>
            <person name="Yamashiro T."/>
            <person name="Shiraishi A."/>
            <person name="Satake H."/>
            <person name="Nakayama K."/>
        </authorList>
    </citation>
    <scope>NUCLEOTIDE SEQUENCE</scope>
</reference>
<gene>
    <name evidence="1" type="ORF">Tci_705017</name>
</gene>
<name>A0A699LBE2_TANCI</name>
<organism evidence="1">
    <name type="scientific">Tanacetum cinerariifolium</name>
    <name type="common">Dalmatian daisy</name>
    <name type="synonym">Chrysanthemum cinerariifolium</name>
    <dbReference type="NCBI Taxonomy" id="118510"/>
    <lineage>
        <taxon>Eukaryota</taxon>
        <taxon>Viridiplantae</taxon>
        <taxon>Streptophyta</taxon>
        <taxon>Embryophyta</taxon>
        <taxon>Tracheophyta</taxon>
        <taxon>Spermatophyta</taxon>
        <taxon>Magnoliopsida</taxon>
        <taxon>eudicotyledons</taxon>
        <taxon>Gunneridae</taxon>
        <taxon>Pentapetalae</taxon>
        <taxon>asterids</taxon>
        <taxon>campanulids</taxon>
        <taxon>Asterales</taxon>
        <taxon>Asteraceae</taxon>
        <taxon>Asteroideae</taxon>
        <taxon>Anthemideae</taxon>
        <taxon>Anthemidinae</taxon>
        <taxon>Tanacetum</taxon>
    </lineage>
</organism>
<sequence length="67" mass="8035">MIHKLLFVITRRECHDEFHPIYLKQYEYYYNQPNQFCDGNILFIIVQDCGRQLFRSSSDVTVESGQS</sequence>
<proteinExistence type="predicted"/>
<evidence type="ECO:0000313" key="1">
    <source>
        <dbReference type="EMBL" id="GFB33046.1"/>
    </source>
</evidence>
<dbReference type="EMBL" id="BKCJ010603593">
    <property type="protein sequence ID" value="GFB33046.1"/>
    <property type="molecule type" value="Genomic_DNA"/>
</dbReference>
<comment type="caution">
    <text evidence="1">The sequence shown here is derived from an EMBL/GenBank/DDBJ whole genome shotgun (WGS) entry which is preliminary data.</text>
</comment>
<protein>
    <submittedName>
        <fullName evidence="1">Uncharacterized protein</fullName>
    </submittedName>
</protein>
<dbReference type="AlphaFoldDB" id="A0A699LBE2"/>